<comment type="caution">
    <text evidence="5">The sequence shown here is derived from an EMBL/GenBank/DDBJ whole genome shotgun (WGS) entry which is preliminary data.</text>
</comment>
<reference evidence="5 6" key="1">
    <citation type="submission" date="2020-06" db="EMBL/GenBank/DDBJ databases">
        <title>Transcriptomic and genomic resources for Thalictrum thalictroides and T. hernandezii: Facilitating candidate gene discovery in an emerging model plant lineage.</title>
        <authorList>
            <person name="Arias T."/>
            <person name="Riano-Pachon D.M."/>
            <person name="Di Stilio V.S."/>
        </authorList>
    </citation>
    <scope>NUCLEOTIDE SEQUENCE [LARGE SCALE GENOMIC DNA]</scope>
    <source>
        <strain evidence="6">cv. WT478/WT964</strain>
        <tissue evidence="5">Leaves</tissue>
    </source>
</reference>
<dbReference type="GO" id="GO:0005524">
    <property type="term" value="F:ATP binding"/>
    <property type="evidence" value="ECO:0007669"/>
    <property type="project" value="UniProtKB-KW"/>
</dbReference>
<keyword evidence="4" id="KW-0732">Signal</keyword>
<evidence type="ECO:0000256" key="2">
    <source>
        <dbReference type="ARBA" id="ARBA00022840"/>
    </source>
</evidence>
<evidence type="ECO:0000313" key="6">
    <source>
        <dbReference type="Proteomes" id="UP000554482"/>
    </source>
</evidence>
<feature type="signal peptide" evidence="4">
    <location>
        <begin position="1"/>
        <end position="17"/>
    </location>
</feature>
<dbReference type="GO" id="GO:0016020">
    <property type="term" value="C:membrane"/>
    <property type="evidence" value="ECO:0007669"/>
    <property type="project" value="TreeGrafter"/>
</dbReference>
<gene>
    <name evidence="5" type="ORF">FRX31_014999</name>
</gene>
<evidence type="ECO:0000256" key="1">
    <source>
        <dbReference type="ARBA" id="ARBA00022741"/>
    </source>
</evidence>
<protein>
    <submittedName>
        <fullName evidence="5">Abc transporter</fullName>
    </submittedName>
</protein>
<dbReference type="InterPro" id="IPR050173">
    <property type="entry name" value="ABC_transporter_C-like"/>
</dbReference>
<organism evidence="5 6">
    <name type="scientific">Thalictrum thalictroides</name>
    <name type="common">Rue-anemone</name>
    <name type="synonym">Anemone thalictroides</name>
    <dbReference type="NCBI Taxonomy" id="46969"/>
    <lineage>
        <taxon>Eukaryota</taxon>
        <taxon>Viridiplantae</taxon>
        <taxon>Streptophyta</taxon>
        <taxon>Embryophyta</taxon>
        <taxon>Tracheophyta</taxon>
        <taxon>Spermatophyta</taxon>
        <taxon>Magnoliopsida</taxon>
        <taxon>Ranunculales</taxon>
        <taxon>Ranunculaceae</taxon>
        <taxon>Thalictroideae</taxon>
        <taxon>Thalictrum</taxon>
    </lineage>
</organism>
<dbReference type="PANTHER" id="PTHR24223">
    <property type="entry name" value="ATP-BINDING CASSETTE SUB-FAMILY C"/>
    <property type="match status" value="1"/>
</dbReference>
<dbReference type="GO" id="GO:0042626">
    <property type="term" value="F:ATPase-coupled transmembrane transporter activity"/>
    <property type="evidence" value="ECO:0007669"/>
    <property type="project" value="TreeGrafter"/>
</dbReference>
<evidence type="ECO:0000313" key="5">
    <source>
        <dbReference type="EMBL" id="KAF5195415.1"/>
    </source>
</evidence>
<evidence type="ECO:0000256" key="4">
    <source>
        <dbReference type="SAM" id="SignalP"/>
    </source>
</evidence>
<sequence>MWWICSFLLSVIHIAFDMQDILKHYRSPRAEDYADILSFFATSYLLGISIRGITGIGYSDNGLADPLLNNTAQKHPEGKRESPYGNATLLQLITFSWMNPLFAVGIKKPLDQHEVPDLDIKDSASFLSNAFDDNLNHVRESDNTINPSINKALFLFIRRKAAINAIFAVICAAASYVGPYLIDDFVKFLGGKKDHRIESGYLLAVAFLSAKTIEVITQRQWIFGARQLGLRD</sequence>
<dbReference type="OrthoDB" id="1931156at2759"/>
<keyword evidence="1" id="KW-0547">Nucleotide-binding</keyword>
<name>A0A7J6WG76_THATH</name>
<feature type="transmembrane region" description="Helical" evidence="3">
    <location>
        <begin position="161"/>
        <end position="182"/>
    </location>
</feature>
<feature type="chain" id="PRO_5029547787" evidence="4">
    <location>
        <begin position="18"/>
        <end position="232"/>
    </location>
</feature>
<keyword evidence="3" id="KW-0812">Transmembrane</keyword>
<dbReference type="AlphaFoldDB" id="A0A7J6WG76"/>
<dbReference type="PANTHER" id="PTHR24223:SF165">
    <property type="entry name" value="ABC TRANSPORTER C FAMILY MEMBER 15-RELATED"/>
    <property type="match status" value="1"/>
</dbReference>
<dbReference type="EMBL" id="JABWDY010017350">
    <property type="protein sequence ID" value="KAF5195415.1"/>
    <property type="molecule type" value="Genomic_DNA"/>
</dbReference>
<keyword evidence="2" id="KW-0067">ATP-binding</keyword>
<proteinExistence type="predicted"/>
<keyword evidence="3" id="KW-0472">Membrane</keyword>
<dbReference type="Proteomes" id="UP000554482">
    <property type="component" value="Unassembled WGS sequence"/>
</dbReference>
<accession>A0A7J6WG76</accession>
<evidence type="ECO:0000256" key="3">
    <source>
        <dbReference type="SAM" id="Phobius"/>
    </source>
</evidence>
<keyword evidence="6" id="KW-1185">Reference proteome</keyword>
<keyword evidence="3" id="KW-1133">Transmembrane helix</keyword>